<dbReference type="Proteomes" id="UP001164803">
    <property type="component" value="Chromosome"/>
</dbReference>
<dbReference type="InterPro" id="IPR003838">
    <property type="entry name" value="ABC3_permease_C"/>
</dbReference>
<keyword evidence="15" id="KW-1185">Reference proteome</keyword>
<evidence type="ECO:0000256" key="6">
    <source>
        <dbReference type="ARBA" id="ARBA00022692"/>
    </source>
</evidence>
<keyword evidence="6 11" id="KW-0812">Transmembrane</keyword>
<keyword evidence="9 10" id="KW-0131">Cell cycle</keyword>
<feature type="transmembrane region" description="Helical" evidence="11">
    <location>
        <begin position="21"/>
        <end position="44"/>
    </location>
</feature>
<feature type="domain" description="ABC3 transporter permease C-terminal" evidence="12">
    <location>
        <begin position="173"/>
        <end position="295"/>
    </location>
</feature>
<evidence type="ECO:0000256" key="1">
    <source>
        <dbReference type="ARBA" id="ARBA00004651"/>
    </source>
</evidence>
<evidence type="ECO:0000256" key="3">
    <source>
        <dbReference type="ARBA" id="ARBA00021907"/>
    </source>
</evidence>
<proteinExistence type="inferred from homology"/>
<dbReference type="Pfam" id="PF02687">
    <property type="entry name" value="FtsX"/>
    <property type="match status" value="1"/>
</dbReference>
<evidence type="ECO:0000256" key="4">
    <source>
        <dbReference type="ARBA" id="ARBA00022475"/>
    </source>
</evidence>
<dbReference type="PANTHER" id="PTHR47755">
    <property type="entry name" value="CELL DIVISION PROTEIN FTSX"/>
    <property type="match status" value="1"/>
</dbReference>
<dbReference type="Pfam" id="PF18075">
    <property type="entry name" value="FtsX_ECD"/>
    <property type="match status" value="1"/>
</dbReference>
<dbReference type="InterPro" id="IPR058204">
    <property type="entry name" value="FtsX_firmicutes-type"/>
</dbReference>
<feature type="transmembrane region" description="Helical" evidence="11">
    <location>
        <begin position="171"/>
        <end position="193"/>
    </location>
</feature>
<dbReference type="Gene3D" id="3.30.70.3040">
    <property type="match status" value="1"/>
</dbReference>
<evidence type="ECO:0000256" key="2">
    <source>
        <dbReference type="ARBA" id="ARBA00007379"/>
    </source>
</evidence>
<reference evidence="14" key="1">
    <citation type="submission" date="2022-08" db="EMBL/GenBank/DDBJ databases">
        <title>Alicyclobacillus dauci DSM2870, complete genome.</title>
        <authorList>
            <person name="Wang Q."/>
            <person name="Cai R."/>
            <person name="Wang Z."/>
        </authorList>
    </citation>
    <scope>NUCLEOTIDE SEQUENCE</scope>
    <source>
        <strain evidence="14">DSM 28700</strain>
    </source>
</reference>
<evidence type="ECO:0000313" key="14">
    <source>
        <dbReference type="EMBL" id="WAH36605.1"/>
    </source>
</evidence>
<evidence type="ECO:0000256" key="5">
    <source>
        <dbReference type="ARBA" id="ARBA00022618"/>
    </source>
</evidence>
<dbReference type="InterPro" id="IPR040690">
    <property type="entry name" value="FtsX_ECD"/>
</dbReference>
<feature type="transmembrane region" description="Helical" evidence="11">
    <location>
        <begin position="244"/>
        <end position="261"/>
    </location>
</feature>
<dbReference type="PIRSF" id="PIRSF003097">
    <property type="entry name" value="FtsX"/>
    <property type="match status" value="1"/>
</dbReference>
<keyword evidence="5 10" id="KW-0132">Cell division</keyword>
<feature type="domain" description="FtsX extracellular" evidence="13">
    <location>
        <begin position="58"/>
        <end position="151"/>
    </location>
</feature>
<gene>
    <name evidence="14" type="primary">ftsX</name>
    <name evidence="14" type="ORF">NZD86_20770</name>
</gene>
<evidence type="ECO:0000259" key="12">
    <source>
        <dbReference type="Pfam" id="PF02687"/>
    </source>
</evidence>
<evidence type="ECO:0000256" key="9">
    <source>
        <dbReference type="ARBA" id="ARBA00023306"/>
    </source>
</evidence>
<dbReference type="RefSeq" id="WP_268043962.1">
    <property type="nucleotide sequence ID" value="NZ_CP104064.1"/>
</dbReference>
<sequence length="296" mass="32698">MMTRIARHLREGLRNLLRNGWMTFASVSAVMVTLAVLGLSLILAMNAQQVSTYVANQVEFSAFLSPSASQQTGDQVATEIRDMPGVKSVQVVSKDQGLNQMKQELGSQYNDVLNGFKSNPIPIKLTVQANNPRDIMQIADQVKKMPEVKTVRDPHDIVGPLFHTLDVVRDVGILFVVALLVTSMFLISNTIRITIFSRRREIEIMKLVGATNWFIRWPFIVEGMFIGLLGAVIPFAILGYGYNALYSYVHGTFVGLAFPLVQSGDLSMKLAIVLIGIGVVIGVWGGVMSVRKFLRV</sequence>
<evidence type="ECO:0000256" key="7">
    <source>
        <dbReference type="ARBA" id="ARBA00022989"/>
    </source>
</evidence>
<dbReference type="EMBL" id="CP104064">
    <property type="protein sequence ID" value="WAH36605.1"/>
    <property type="molecule type" value="Genomic_DNA"/>
</dbReference>
<evidence type="ECO:0000256" key="8">
    <source>
        <dbReference type="ARBA" id="ARBA00023136"/>
    </source>
</evidence>
<organism evidence="14 15">
    <name type="scientific">Alicyclobacillus dauci</name>
    <dbReference type="NCBI Taxonomy" id="1475485"/>
    <lineage>
        <taxon>Bacteria</taxon>
        <taxon>Bacillati</taxon>
        <taxon>Bacillota</taxon>
        <taxon>Bacilli</taxon>
        <taxon>Bacillales</taxon>
        <taxon>Alicyclobacillaceae</taxon>
        <taxon>Alicyclobacillus</taxon>
    </lineage>
</organism>
<evidence type="ECO:0000256" key="10">
    <source>
        <dbReference type="PIRNR" id="PIRNR003097"/>
    </source>
</evidence>
<evidence type="ECO:0000256" key="11">
    <source>
        <dbReference type="SAM" id="Phobius"/>
    </source>
</evidence>
<dbReference type="InterPro" id="IPR004513">
    <property type="entry name" value="FtsX"/>
</dbReference>
<keyword evidence="4 10" id="KW-1003">Cell membrane</keyword>
<evidence type="ECO:0000313" key="15">
    <source>
        <dbReference type="Proteomes" id="UP001164803"/>
    </source>
</evidence>
<feature type="transmembrane region" description="Helical" evidence="11">
    <location>
        <begin position="270"/>
        <end position="290"/>
    </location>
</feature>
<protein>
    <recommendedName>
        <fullName evidence="3 10">Cell division protein FtsX</fullName>
    </recommendedName>
</protein>
<accession>A0ABY6Z3P1</accession>
<comment type="function">
    <text evidence="10">Part of the ABC transporter FtsEX involved in asymmetric cellular division facilitating the initiation of sporulation.</text>
</comment>
<name>A0ABY6Z3P1_9BACL</name>
<dbReference type="NCBIfam" id="NF038347">
    <property type="entry name" value="FtsX_Gpos"/>
    <property type="match status" value="1"/>
</dbReference>
<dbReference type="PANTHER" id="PTHR47755:SF1">
    <property type="entry name" value="CELL DIVISION PROTEIN FTSX"/>
    <property type="match status" value="1"/>
</dbReference>
<keyword evidence="8 10" id="KW-0472">Membrane</keyword>
<evidence type="ECO:0000259" key="13">
    <source>
        <dbReference type="Pfam" id="PF18075"/>
    </source>
</evidence>
<comment type="similarity">
    <text evidence="2 10">Belongs to the ABC-4 integral membrane protein family. FtsX subfamily.</text>
</comment>
<comment type="subcellular location">
    <subcellularLocation>
        <location evidence="1">Cell membrane</location>
        <topology evidence="1">Multi-pass membrane protein</topology>
    </subcellularLocation>
</comment>
<keyword evidence="7 11" id="KW-1133">Transmembrane helix</keyword>
<feature type="transmembrane region" description="Helical" evidence="11">
    <location>
        <begin position="214"/>
        <end position="238"/>
    </location>
</feature>